<proteinExistence type="predicted"/>
<sequence>MPQRTCWREPSSSPPPAAAAGTIEIRSTHTRYRGRSRGGSSPPPSALGSCRPRRHRPPIRHLKLLRRQSQGGNVEGHYKDMHAITEVGDESERASSYAAVPFVSQIMTIPLKIFLCVFVWELLITTIASSLFELVLELERSSY</sequence>
<evidence type="ECO:0000256" key="1">
    <source>
        <dbReference type="SAM" id="MobiDB-lite"/>
    </source>
</evidence>
<dbReference type="EMBL" id="JACTNZ010000008">
    <property type="protein sequence ID" value="KAG5537215.1"/>
    <property type="molecule type" value="Genomic_DNA"/>
</dbReference>
<name>A0AAV6JCZ1_9ERIC</name>
<organism evidence="3 4">
    <name type="scientific">Rhododendron griersonianum</name>
    <dbReference type="NCBI Taxonomy" id="479676"/>
    <lineage>
        <taxon>Eukaryota</taxon>
        <taxon>Viridiplantae</taxon>
        <taxon>Streptophyta</taxon>
        <taxon>Embryophyta</taxon>
        <taxon>Tracheophyta</taxon>
        <taxon>Spermatophyta</taxon>
        <taxon>Magnoliopsida</taxon>
        <taxon>eudicotyledons</taxon>
        <taxon>Gunneridae</taxon>
        <taxon>Pentapetalae</taxon>
        <taxon>asterids</taxon>
        <taxon>Ericales</taxon>
        <taxon>Ericaceae</taxon>
        <taxon>Ericoideae</taxon>
        <taxon>Rhodoreae</taxon>
        <taxon>Rhododendron</taxon>
    </lineage>
</organism>
<accession>A0AAV6JCZ1</accession>
<keyword evidence="2" id="KW-0472">Membrane</keyword>
<feature type="compositionally biased region" description="Basic residues" evidence="1">
    <location>
        <begin position="51"/>
        <end position="66"/>
    </location>
</feature>
<dbReference type="Proteomes" id="UP000823749">
    <property type="component" value="Chromosome 8"/>
</dbReference>
<keyword evidence="2" id="KW-0812">Transmembrane</keyword>
<feature type="region of interest" description="Disordered" evidence="1">
    <location>
        <begin position="1"/>
        <end position="79"/>
    </location>
</feature>
<reference evidence="3" key="1">
    <citation type="submission" date="2020-08" db="EMBL/GenBank/DDBJ databases">
        <title>Plant Genome Project.</title>
        <authorList>
            <person name="Zhang R.-G."/>
        </authorList>
    </citation>
    <scope>NUCLEOTIDE SEQUENCE</scope>
    <source>
        <strain evidence="3">WSP0</strain>
        <tissue evidence="3">Leaf</tissue>
    </source>
</reference>
<protein>
    <submittedName>
        <fullName evidence="3">Uncharacterized protein</fullName>
    </submittedName>
</protein>
<comment type="caution">
    <text evidence="3">The sequence shown here is derived from an EMBL/GenBank/DDBJ whole genome shotgun (WGS) entry which is preliminary data.</text>
</comment>
<gene>
    <name evidence="3" type="ORF">RHGRI_024603</name>
</gene>
<keyword evidence="4" id="KW-1185">Reference proteome</keyword>
<feature type="transmembrane region" description="Helical" evidence="2">
    <location>
        <begin position="113"/>
        <end position="136"/>
    </location>
</feature>
<evidence type="ECO:0000313" key="4">
    <source>
        <dbReference type="Proteomes" id="UP000823749"/>
    </source>
</evidence>
<keyword evidence="2" id="KW-1133">Transmembrane helix</keyword>
<dbReference type="AlphaFoldDB" id="A0AAV6JCZ1"/>
<evidence type="ECO:0000256" key="2">
    <source>
        <dbReference type="SAM" id="Phobius"/>
    </source>
</evidence>
<evidence type="ECO:0000313" key="3">
    <source>
        <dbReference type="EMBL" id="KAG5537215.1"/>
    </source>
</evidence>